<organism evidence="2 3">
    <name type="scientific">Romeriopsis navalis LEGE 11480</name>
    <dbReference type="NCBI Taxonomy" id="2777977"/>
    <lineage>
        <taxon>Bacteria</taxon>
        <taxon>Bacillati</taxon>
        <taxon>Cyanobacteriota</taxon>
        <taxon>Cyanophyceae</taxon>
        <taxon>Leptolyngbyales</taxon>
        <taxon>Leptolyngbyaceae</taxon>
        <taxon>Romeriopsis</taxon>
        <taxon>Romeriopsis navalis</taxon>
    </lineage>
</organism>
<proteinExistence type="predicted"/>
<dbReference type="AlphaFoldDB" id="A0A928VGV9"/>
<keyword evidence="1" id="KW-0472">Membrane</keyword>
<evidence type="ECO:0000256" key="1">
    <source>
        <dbReference type="SAM" id="Phobius"/>
    </source>
</evidence>
<name>A0A928VGV9_9CYAN</name>
<accession>A0A928VGV9</accession>
<protein>
    <submittedName>
        <fullName evidence="2">Uncharacterized protein</fullName>
    </submittedName>
</protein>
<keyword evidence="3" id="KW-1185">Reference proteome</keyword>
<evidence type="ECO:0000313" key="2">
    <source>
        <dbReference type="EMBL" id="MBE9028386.1"/>
    </source>
</evidence>
<feature type="transmembrane region" description="Helical" evidence="1">
    <location>
        <begin position="99"/>
        <end position="124"/>
    </location>
</feature>
<comment type="caution">
    <text evidence="2">The sequence shown here is derived from an EMBL/GenBank/DDBJ whole genome shotgun (WGS) entry which is preliminary data.</text>
</comment>
<keyword evidence="1" id="KW-0812">Transmembrane</keyword>
<dbReference type="RefSeq" id="WP_264323208.1">
    <property type="nucleotide sequence ID" value="NZ_JADEXQ010000003.1"/>
</dbReference>
<dbReference type="Proteomes" id="UP000625316">
    <property type="component" value="Unassembled WGS sequence"/>
</dbReference>
<sequence>MFKIQLPIQRHRPAPLPTPETYLQRIPAEMLTEFTPAQREKIGQILVIAHPKPAPKLVDLRLDINLIWQRFYLVLFVGQDRRQQKRRYLPQGITRLGNMIAALTLLAGFNLLISLIILAGLYAARTWFGIGDLPAIQLIDQPLNSIS</sequence>
<dbReference type="EMBL" id="JADEXQ010000003">
    <property type="protein sequence ID" value="MBE9028386.1"/>
    <property type="molecule type" value="Genomic_DNA"/>
</dbReference>
<keyword evidence="1" id="KW-1133">Transmembrane helix</keyword>
<gene>
    <name evidence="2" type="ORF">IQ266_01285</name>
</gene>
<evidence type="ECO:0000313" key="3">
    <source>
        <dbReference type="Proteomes" id="UP000625316"/>
    </source>
</evidence>
<reference evidence="2" key="1">
    <citation type="submission" date="2020-10" db="EMBL/GenBank/DDBJ databases">
        <authorList>
            <person name="Castelo-Branco R."/>
            <person name="Eusebio N."/>
            <person name="Adriana R."/>
            <person name="Vieira A."/>
            <person name="Brugerolle De Fraissinette N."/>
            <person name="Rezende De Castro R."/>
            <person name="Schneider M.P."/>
            <person name="Vasconcelos V."/>
            <person name="Leao P.N."/>
        </authorList>
    </citation>
    <scope>NUCLEOTIDE SEQUENCE</scope>
    <source>
        <strain evidence="2">LEGE 11480</strain>
    </source>
</reference>